<dbReference type="Pfam" id="PF00005">
    <property type="entry name" value="ABC_tran"/>
    <property type="match status" value="1"/>
</dbReference>
<dbReference type="AlphaFoldDB" id="A0A1N7AN26"/>
<proteinExistence type="predicted"/>
<dbReference type="InterPro" id="IPR050166">
    <property type="entry name" value="ABC_transporter_ATP-bind"/>
</dbReference>
<protein>
    <submittedName>
        <fullName evidence="5">NitT/TauT family transport system ATP-binding protein</fullName>
    </submittedName>
</protein>
<dbReference type="PANTHER" id="PTHR42788">
    <property type="entry name" value="TAURINE IMPORT ATP-BINDING PROTEIN-RELATED"/>
    <property type="match status" value="1"/>
</dbReference>
<name>A0A1N7AN26_9FIRM</name>
<evidence type="ECO:0000313" key="6">
    <source>
        <dbReference type="Proteomes" id="UP000185669"/>
    </source>
</evidence>
<dbReference type="GO" id="GO:0016887">
    <property type="term" value="F:ATP hydrolysis activity"/>
    <property type="evidence" value="ECO:0007669"/>
    <property type="project" value="InterPro"/>
</dbReference>
<keyword evidence="6" id="KW-1185">Reference proteome</keyword>
<feature type="domain" description="ABC transporter" evidence="4">
    <location>
        <begin position="5"/>
        <end position="243"/>
    </location>
</feature>
<keyword evidence="2" id="KW-0547">Nucleotide-binding</keyword>
<dbReference type="InterPro" id="IPR003593">
    <property type="entry name" value="AAA+_ATPase"/>
</dbReference>
<evidence type="ECO:0000256" key="1">
    <source>
        <dbReference type="ARBA" id="ARBA00022448"/>
    </source>
</evidence>
<dbReference type="InterPro" id="IPR027417">
    <property type="entry name" value="P-loop_NTPase"/>
</dbReference>
<reference evidence="6" key="1">
    <citation type="submission" date="2017-01" db="EMBL/GenBank/DDBJ databases">
        <authorList>
            <person name="Varghese N."/>
            <person name="Submissions S."/>
        </authorList>
    </citation>
    <scope>NUCLEOTIDE SEQUENCE [LARGE SCALE GENOMIC DNA]</scope>
    <source>
        <strain evidence="6">ATCC 700103</strain>
    </source>
</reference>
<dbReference type="EMBL" id="FTNC01000024">
    <property type="protein sequence ID" value="SIR40445.1"/>
    <property type="molecule type" value="Genomic_DNA"/>
</dbReference>
<dbReference type="GO" id="GO:0005524">
    <property type="term" value="F:ATP binding"/>
    <property type="evidence" value="ECO:0007669"/>
    <property type="project" value="UniProtKB-KW"/>
</dbReference>
<dbReference type="OrthoDB" id="9801958at2"/>
<dbReference type="RefSeq" id="WP_076545831.1">
    <property type="nucleotide sequence ID" value="NZ_FTNC01000024.1"/>
</dbReference>
<keyword evidence="3 5" id="KW-0067">ATP-binding</keyword>
<dbReference type="InterPro" id="IPR003439">
    <property type="entry name" value="ABC_transporter-like_ATP-bd"/>
</dbReference>
<dbReference type="STRING" id="56779.SAMN05421834_12430"/>
<dbReference type="Gene3D" id="3.40.50.300">
    <property type="entry name" value="P-loop containing nucleotide triphosphate hydrolases"/>
    <property type="match status" value="1"/>
</dbReference>
<gene>
    <name evidence="5" type="ORF">SAMN05421834_12430</name>
</gene>
<evidence type="ECO:0000313" key="5">
    <source>
        <dbReference type="EMBL" id="SIR40445.1"/>
    </source>
</evidence>
<dbReference type="InterPro" id="IPR017871">
    <property type="entry name" value="ABC_transporter-like_CS"/>
</dbReference>
<dbReference type="PANTHER" id="PTHR42788:SF13">
    <property type="entry name" value="ALIPHATIC SULFONATES IMPORT ATP-BINDING PROTEIN SSUB"/>
    <property type="match status" value="1"/>
</dbReference>
<evidence type="ECO:0000256" key="3">
    <source>
        <dbReference type="ARBA" id="ARBA00022840"/>
    </source>
</evidence>
<dbReference type="SMART" id="SM00382">
    <property type="entry name" value="AAA"/>
    <property type="match status" value="1"/>
</dbReference>
<evidence type="ECO:0000256" key="2">
    <source>
        <dbReference type="ARBA" id="ARBA00022741"/>
    </source>
</evidence>
<dbReference type="SUPFAM" id="SSF52540">
    <property type="entry name" value="P-loop containing nucleoside triphosphate hydrolases"/>
    <property type="match status" value="1"/>
</dbReference>
<organism evidence="5 6">
    <name type="scientific">Halanaerobium kushneri</name>
    <dbReference type="NCBI Taxonomy" id="56779"/>
    <lineage>
        <taxon>Bacteria</taxon>
        <taxon>Bacillati</taxon>
        <taxon>Bacillota</taxon>
        <taxon>Clostridia</taxon>
        <taxon>Halanaerobiales</taxon>
        <taxon>Halanaerobiaceae</taxon>
        <taxon>Halanaerobium</taxon>
    </lineage>
</organism>
<keyword evidence="1" id="KW-0813">Transport</keyword>
<dbReference type="CDD" id="cd03293">
    <property type="entry name" value="ABC_NrtD_SsuB_transporters"/>
    <property type="match status" value="1"/>
</dbReference>
<dbReference type="Proteomes" id="UP000185669">
    <property type="component" value="Unassembled WGS sequence"/>
</dbReference>
<evidence type="ECO:0000259" key="4">
    <source>
        <dbReference type="PROSITE" id="PS50893"/>
    </source>
</evidence>
<sequence>MSSYLELKNINKSFETEKEKKIVLADINLKIRENEFLTILGPSGCGKSTLLKIIAGFSKTDGGKLLKKGKAIKEAGMDRLMLFQDFEQLFPWQKVINNVEFAVKQAAKNKKLKLSSVQIKERALKYLKQVKLRDYQNYYPHQLSGGMKQRVALARTLAAEAEIMLMDEPFGSVDSQTRQELQQLLVQLWQEENRTIIFVTHDIREAVFLSQRIVVMKNEPGQIINIVENKLPYLRKRSSRNFNHLFEELQSQLHS</sequence>
<dbReference type="PROSITE" id="PS50893">
    <property type="entry name" value="ABC_TRANSPORTER_2"/>
    <property type="match status" value="1"/>
</dbReference>
<accession>A0A1N7AN26</accession>
<dbReference type="PROSITE" id="PS00211">
    <property type="entry name" value="ABC_TRANSPORTER_1"/>
    <property type="match status" value="1"/>
</dbReference>